<dbReference type="SUPFAM" id="SSF53597">
    <property type="entry name" value="Dihydrofolate reductase-like"/>
    <property type="match status" value="1"/>
</dbReference>
<dbReference type="AlphaFoldDB" id="A0AB39M5P7"/>
<accession>A0AB39M5P7</accession>
<dbReference type="InterPro" id="IPR024072">
    <property type="entry name" value="DHFR-like_dom_sf"/>
</dbReference>
<dbReference type="InterPro" id="IPR050765">
    <property type="entry name" value="Riboflavin_Biosynth_HTPR"/>
</dbReference>
<dbReference type="InterPro" id="IPR002734">
    <property type="entry name" value="RibDG_C"/>
</dbReference>
<reference evidence="2" key="1">
    <citation type="submission" date="2024-07" db="EMBL/GenBank/DDBJ databases">
        <authorList>
            <person name="Yu S.T."/>
        </authorList>
    </citation>
    <scope>NUCLEOTIDE SEQUENCE</scope>
    <source>
        <strain evidence="2">R08</strain>
    </source>
</reference>
<evidence type="ECO:0000313" key="2">
    <source>
        <dbReference type="EMBL" id="XDQ01483.1"/>
    </source>
</evidence>
<dbReference type="GO" id="GO:0009231">
    <property type="term" value="P:riboflavin biosynthetic process"/>
    <property type="evidence" value="ECO:0007669"/>
    <property type="project" value="InterPro"/>
</dbReference>
<sequence length="196" mass="20696">MTDKVISGMSMSLDGFITGPDDSRAHPLGIGGDRLHQWVRDMDDADAKVLAEMADGVGAVLMGRHSYDISEGEGGWGDGGPVGKVPCVVLTHRAPDPADVVAPDVFTFVTDGIESAVARAKAIADGRDIGVHGAAVAQQALNAGLLDEVHIMLVSVLLGSGKRLFDHLGGPVELRRLWSRESPDITHLRFEVLAKS</sequence>
<dbReference type="PANTHER" id="PTHR38011">
    <property type="entry name" value="DIHYDROFOLATE REDUCTASE FAMILY PROTEIN (AFU_ORTHOLOGUE AFUA_8G06820)"/>
    <property type="match status" value="1"/>
</dbReference>
<protein>
    <submittedName>
        <fullName evidence="2">Dihydrofolate reductase family protein</fullName>
    </submittedName>
</protein>
<name>A0AB39M5P7_9ACTN</name>
<dbReference type="GO" id="GO:0008703">
    <property type="term" value="F:5-amino-6-(5-phosphoribosylamino)uracil reductase activity"/>
    <property type="evidence" value="ECO:0007669"/>
    <property type="project" value="InterPro"/>
</dbReference>
<gene>
    <name evidence="2" type="ORF">AB5J58_15310</name>
</gene>
<dbReference type="RefSeq" id="WP_369187864.1">
    <property type="nucleotide sequence ID" value="NZ_CP163431.1"/>
</dbReference>
<proteinExistence type="predicted"/>
<dbReference type="Pfam" id="PF01872">
    <property type="entry name" value="RibD_C"/>
    <property type="match status" value="1"/>
</dbReference>
<evidence type="ECO:0000259" key="1">
    <source>
        <dbReference type="Pfam" id="PF01872"/>
    </source>
</evidence>
<dbReference type="Gene3D" id="3.40.430.10">
    <property type="entry name" value="Dihydrofolate Reductase, subunit A"/>
    <property type="match status" value="1"/>
</dbReference>
<dbReference type="PANTHER" id="PTHR38011:SF12">
    <property type="entry name" value="BIFUNCTIONAL DEAMINASE-REDUCTASE DOMAIN PROTEIN"/>
    <property type="match status" value="1"/>
</dbReference>
<organism evidence="2">
    <name type="scientific">Streptomyces sp. R08</name>
    <dbReference type="NCBI Taxonomy" id="3238624"/>
    <lineage>
        <taxon>Bacteria</taxon>
        <taxon>Bacillati</taxon>
        <taxon>Actinomycetota</taxon>
        <taxon>Actinomycetes</taxon>
        <taxon>Kitasatosporales</taxon>
        <taxon>Streptomycetaceae</taxon>
        <taxon>Streptomyces</taxon>
    </lineage>
</organism>
<feature type="domain" description="Bacterial bifunctional deaminase-reductase C-terminal" evidence="1">
    <location>
        <begin position="4"/>
        <end position="175"/>
    </location>
</feature>
<dbReference type="EMBL" id="CP163431">
    <property type="protein sequence ID" value="XDQ01483.1"/>
    <property type="molecule type" value="Genomic_DNA"/>
</dbReference>